<dbReference type="GO" id="GO:0006221">
    <property type="term" value="P:pyrimidine nucleotide biosynthetic process"/>
    <property type="evidence" value="ECO:0007669"/>
    <property type="project" value="UniProtKB-KW"/>
</dbReference>
<sequence>MKQQRPLVITGGRLVLPSGVTPGAIRCVEGRIASLGDLNPQNGDEIVDARGALVAPGLIDLGVFAVDKPAFHFGGITRAGLMPDRAPPLDRPSAVRFAAQSGKPDLWVHPLAAATVGLAGTQLAELALMREAGAKAVATGRQWIADSGTMLRLLQYAAMLDLVVVSHAEDGGLTGSAVATAGEMASRLGLPSAPAEAEALAVARDIALAEMAGARLHFRQVTTRGALALVRAAKARGVPVTAGVTPAHFMLSDLALQDFRTFARLSPPLRSEDDRQAVIAAIGDGTIDVISSGHDPRGPEDKRLPFVDAAPGMAGAETLLAMTLTLVRDGVIAIERAFELVAAAPARLLGVDAGELRAGAEADLALVDAEKPWVVDSAKMAASAGNTPFNRQPVEGRVTALWKGGVPVGR</sequence>
<dbReference type="Gene3D" id="3.20.20.140">
    <property type="entry name" value="Metal-dependent hydrolases"/>
    <property type="match status" value="1"/>
</dbReference>
<dbReference type="AlphaFoldDB" id="A0A6I4UTI9"/>
<dbReference type="OrthoDB" id="9775759at2"/>
<dbReference type="GO" id="GO:0005737">
    <property type="term" value="C:cytoplasm"/>
    <property type="evidence" value="ECO:0007669"/>
    <property type="project" value="TreeGrafter"/>
</dbReference>
<dbReference type="Pfam" id="PF12890">
    <property type="entry name" value="DHOase"/>
    <property type="match status" value="1"/>
</dbReference>
<name>A0A6I4UTI9_9SPHN</name>
<evidence type="ECO:0000259" key="2">
    <source>
        <dbReference type="Pfam" id="PF12890"/>
    </source>
</evidence>
<keyword evidence="1" id="KW-0665">Pyrimidine biosynthesis</keyword>
<feature type="domain" description="Dihydroorotase catalytic" evidence="2">
    <location>
        <begin position="75"/>
        <end position="223"/>
    </location>
</feature>
<dbReference type="PANTHER" id="PTHR43668">
    <property type="entry name" value="ALLANTOINASE"/>
    <property type="match status" value="1"/>
</dbReference>
<comment type="caution">
    <text evidence="3">The sequence shown here is derived from an EMBL/GenBank/DDBJ whole genome shotgun (WGS) entry which is preliminary data.</text>
</comment>
<dbReference type="RefSeq" id="WP_160746639.1">
    <property type="nucleotide sequence ID" value="NZ_WTYK01000004.1"/>
</dbReference>
<gene>
    <name evidence="3" type="ORF">GRI75_09100</name>
</gene>
<dbReference type="GO" id="GO:0004038">
    <property type="term" value="F:allantoinase activity"/>
    <property type="evidence" value="ECO:0007669"/>
    <property type="project" value="TreeGrafter"/>
</dbReference>
<evidence type="ECO:0000256" key="1">
    <source>
        <dbReference type="ARBA" id="ARBA00022975"/>
    </source>
</evidence>
<dbReference type="CDD" id="cd01317">
    <property type="entry name" value="DHOase_IIa"/>
    <property type="match status" value="1"/>
</dbReference>
<keyword evidence="4" id="KW-1185">Reference proteome</keyword>
<organism evidence="3 4">
    <name type="scientific">Croceibacterium soli</name>
    <dbReference type="NCBI Taxonomy" id="1739690"/>
    <lineage>
        <taxon>Bacteria</taxon>
        <taxon>Pseudomonadati</taxon>
        <taxon>Pseudomonadota</taxon>
        <taxon>Alphaproteobacteria</taxon>
        <taxon>Sphingomonadales</taxon>
        <taxon>Erythrobacteraceae</taxon>
        <taxon>Croceibacterium</taxon>
    </lineage>
</organism>
<dbReference type="InterPro" id="IPR032466">
    <property type="entry name" value="Metal_Hydrolase"/>
</dbReference>
<evidence type="ECO:0000313" key="3">
    <source>
        <dbReference type="EMBL" id="MXP41796.1"/>
    </source>
</evidence>
<dbReference type="GO" id="GO:0006145">
    <property type="term" value="P:purine nucleobase catabolic process"/>
    <property type="evidence" value="ECO:0007669"/>
    <property type="project" value="TreeGrafter"/>
</dbReference>
<keyword evidence="3" id="KW-0378">Hydrolase</keyword>
<protein>
    <submittedName>
        <fullName evidence="3">Amidohydrolase family protein</fullName>
    </submittedName>
</protein>
<evidence type="ECO:0000313" key="4">
    <source>
        <dbReference type="Proteomes" id="UP000469159"/>
    </source>
</evidence>
<dbReference type="Proteomes" id="UP000469159">
    <property type="component" value="Unassembled WGS sequence"/>
</dbReference>
<accession>A0A6I4UTI9</accession>
<reference evidence="3 4" key="1">
    <citation type="submission" date="2019-12" db="EMBL/GenBank/DDBJ databases">
        <title>Genomic-based taxomic classification of the family Erythrobacteraceae.</title>
        <authorList>
            <person name="Xu L."/>
        </authorList>
    </citation>
    <scope>NUCLEOTIDE SEQUENCE [LARGE SCALE GENOMIC DNA]</scope>
    <source>
        <strain evidence="3 4">MCCC 1K02066</strain>
    </source>
</reference>
<dbReference type="SUPFAM" id="SSF51338">
    <property type="entry name" value="Composite domain of metallo-dependent hydrolases"/>
    <property type="match status" value="1"/>
</dbReference>
<dbReference type="EMBL" id="WTYK01000004">
    <property type="protein sequence ID" value="MXP41796.1"/>
    <property type="molecule type" value="Genomic_DNA"/>
</dbReference>
<dbReference type="PANTHER" id="PTHR43668:SF2">
    <property type="entry name" value="ALLANTOINASE"/>
    <property type="match status" value="1"/>
</dbReference>
<dbReference type="GO" id="GO:0004151">
    <property type="term" value="F:dihydroorotase activity"/>
    <property type="evidence" value="ECO:0007669"/>
    <property type="project" value="InterPro"/>
</dbReference>
<dbReference type="SUPFAM" id="SSF51556">
    <property type="entry name" value="Metallo-dependent hydrolases"/>
    <property type="match status" value="1"/>
</dbReference>
<dbReference type="InterPro" id="IPR011059">
    <property type="entry name" value="Metal-dep_hydrolase_composite"/>
</dbReference>
<dbReference type="InterPro" id="IPR004722">
    <property type="entry name" value="DHOase"/>
</dbReference>
<dbReference type="InterPro" id="IPR024403">
    <property type="entry name" value="DHOase_cat"/>
</dbReference>
<proteinExistence type="predicted"/>
<dbReference type="InterPro" id="IPR050138">
    <property type="entry name" value="DHOase/Allantoinase_Hydrolase"/>
</dbReference>
<dbReference type="GO" id="GO:0046872">
    <property type="term" value="F:metal ion binding"/>
    <property type="evidence" value="ECO:0007669"/>
    <property type="project" value="InterPro"/>
</dbReference>